<name>A0ABN2DWN5_9ACTN</name>
<sequence>MQAAVRDLHLGLDARGSHDPASGRLRPHIVEQRRFADAGFTTKDQRGALPGSQTGYKPIESLALVSPTL</sequence>
<protein>
    <submittedName>
        <fullName evidence="1">Uncharacterized protein</fullName>
    </submittedName>
</protein>
<reference evidence="1 2" key="1">
    <citation type="journal article" date="2019" name="Int. J. Syst. Evol. Microbiol.">
        <title>The Global Catalogue of Microorganisms (GCM) 10K type strain sequencing project: providing services to taxonomists for standard genome sequencing and annotation.</title>
        <authorList>
            <consortium name="The Broad Institute Genomics Platform"/>
            <consortium name="The Broad Institute Genome Sequencing Center for Infectious Disease"/>
            <person name="Wu L."/>
            <person name="Ma J."/>
        </authorList>
    </citation>
    <scope>NUCLEOTIDE SEQUENCE [LARGE SCALE GENOMIC DNA]</scope>
    <source>
        <strain evidence="1 2">JCM 14969</strain>
    </source>
</reference>
<dbReference type="Proteomes" id="UP001500393">
    <property type="component" value="Unassembled WGS sequence"/>
</dbReference>
<gene>
    <name evidence="1" type="ORF">GCM10009789_45970</name>
</gene>
<keyword evidence="2" id="KW-1185">Reference proteome</keyword>
<evidence type="ECO:0000313" key="2">
    <source>
        <dbReference type="Proteomes" id="UP001500393"/>
    </source>
</evidence>
<dbReference type="EMBL" id="BAAAOS010000032">
    <property type="protein sequence ID" value="GAA1587245.1"/>
    <property type="molecule type" value="Genomic_DNA"/>
</dbReference>
<organism evidence="1 2">
    <name type="scientific">Kribbella sancticallisti</name>
    <dbReference type="NCBI Taxonomy" id="460087"/>
    <lineage>
        <taxon>Bacteria</taxon>
        <taxon>Bacillati</taxon>
        <taxon>Actinomycetota</taxon>
        <taxon>Actinomycetes</taxon>
        <taxon>Propionibacteriales</taxon>
        <taxon>Kribbellaceae</taxon>
        <taxon>Kribbella</taxon>
    </lineage>
</organism>
<accession>A0ABN2DWN5</accession>
<comment type="caution">
    <text evidence="1">The sequence shown here is derived from an EMBL/GenBank/DDBJ whole genome shotgun (WGS) entry which is preliminary data.</text>
</comment>
<proteinExistence type="predicted"/>
<evidence type="ECO:0000313" key="1">
    <source>
        <dbReference type="EMBL" id="GAA1587245.1"/>
    </source>
</evidence>